<dbReference type="Pfam" id="PF06985">
    <property type="entry name" value="HET"/>
    <property type="match status" value="1"/>
</dbReference>
<dbReference type="GeneID" id="87831779"/>
<dbReference type="AlphaFoldDB" id="A0AAN6TPF6"/>
<evidence type="ECO:0000313" key="2">
    <source>
        <dbReference type="EMBL" id="KAK4118215.1"/>
    </source>
</evidence>
<dbReference type="InterPro" id="IPR010730">
    <property type="entry name" value="HET"/>
</dbReference>
<accession>A0AAN6TPF6</accession>
<comment type="caution">
    <text evidence="2">The sequence shown here is derived from an EMBL/GenBank/DDBJ whole genome shotgun (WGS) entry which is preliminary data.</text>
</comment>
<keyword evidence="3" id="KW-1185">Reference proteome</keyword>
<protein>
    <submittedName>
        <fullName evidence="2">HET-domain-containing protein</fullName>
    </submittedName>
</protein>
<evidence type="ECO:0000313" key="3">
    <source>
        <dbReference type="Proteomes" id="UP001302602"/>
    </source>
</evidence>
<proteinExistence type="predicted"/>
<organism evidence="2 3">
    <name type="scientific">Parathielavia appendiculata</name>
    <dbReference type="NCBI Taxonomy" id="2587402"/>
    <lineage>
        <taxon>Eukaryota</taxon>
        <taxon>Fungi</taxon>
        <taxon>Dikarya</taxon>
        <taxon>Ascomycota</taxon>
        <taxon>Pezizomycotina</taxon>
        <taxon>Sordariomycetes</taxon>
        <taxon>Sordariomycetidae</taxon>
        <taxon>Sordariales</taxon>
        <taxon>Chaetomiaceae</taxon>
        <taxon>Parathielavia</taxon>
    </lineage>
</organism>
<feature type="domain" description="Heterokaryon incompatibility" evidence="1">
    <location>
        <begin position="9"/>
        <end position="178"/>
    </location>
</feature>
<dbReference type="EMBL" id="MU853277">
    <property type="protein sequence ID" value="KAK4118215.1"/>
    <property type="molecule type" value="Genomic_DNA"/>
</dbReference>
<evidence type="ECO:0000259" key="1">
    <source>
        <dbReference type="Pfam" id="PF06985"/>
    </source>
</evidence>
<reference evidence="2" key="1">
    <citation type="journal article" date="2023" name="Mol. Phylogenet. Evol.">
        <title>Genome-scale phylogeny and comparative genomics of the fungal order Sordariales.</title>
        <authorList>
            <person name="Hensen N."/>
            <person name="Bonometti L."/>
            <person name="Westerberg I."/>
            <person name="Brannstrom I.O."/>
            <person name="Guillou S."/>
            <person name="Cros-Aarteil S."/>
            <person name="Calhoun S."/>
            <person name="Haridas S."/>
            <person name="Kuo A."/>
            <person name="Mondo S."/>
            <person name="Pangilinan J."/>
            <person name="Riley R."/>
            <person name="LaButti K."/>
            <person name="Andreopoulos B."/>
            <person name="Lipzen A."/>
            <person name="Chen C."/>
            <person name="Yan M."/>
            <person name="Daum C."/>
            <person name="Ng V."/>
            <person name="Clum A."/>
            <person name="Steindorff A."/>
            <person name="Ohm R.A."/>
            <person name="Martin F."/>
            <person name="Silar P."/>
            <person name="Natvig D.O."/>
            <person name="Lalanne C."/>
            <person name="Gautier V."/>
            <person name="Ament-Velasquez S.L."/>
            <person name="Kruys A."/>
            <person name="Hutchinson M.I."/>
            <person name="Powell A.J."/>
            <person name="Barry K."/>
            <person name="Miller A.N."/>
            <person name="Grigoriev I.V."/>
            <person name="Debuchy R."/>
            <person name="Gladieux P."/>
            <person name="Hiltunen Thoren M."/>
            <person name="Johannesson H."/>
        </authorList>
    </citation>
    <scope>NUCLEOTIDE SEQUENCE</scope>
    <source>
        <strain evidence="2">CBS 731.68</strain>
    </source>
</reference>
<dbReference type="PANTHER" id="PTHR24148">
    <property type="entry name" value="ANKYRIN REPEAT DOMAIN-CONTAINING PROTEIN 39 HOMOLOG-RELATED"/>
    <property type="match status" value="1"/>
</dbReference>
<dbReference type="Proteomes" id="UP001302602">
    <property type="component" value="Unassembled WGS sequence"/>
</dbReference>
<name>A0AAN6TPF6_9PEZI</name>
<dbReference type="InterPro" id="IPR052895">
    <property type="entry name" value="HetReg/Transcr_Mod"/>
</dbReference>
<gene>
    <name evidence="2" type="ORF">N657DRAFT_659695</name>
</gene>
<reference evidence="2" key="2">
    <citation type="submission" date="2023-05" db="EMBL/GenBank/DDBJ databases">
        <authorList>
            <consortium name="Lawrence Berkeley National Laboratory"/>
            <person name="Steindorff A."/>
            <person name="Hensen N."/>
            <person name="Bonometti L."/>
            <person name="Westerberg I."/>
            <person name="Brannstrom I.O."/>
            <person name="Guillou S."/>
            <person name="Cros-Aarteil S."/>
            <person name="Calhoun S."/>
            <person name="Haridas S."/>
            <person name="Kuo A."/>
            <person name="Mondo S."/>
            <person name="Pangilinan J."/>
            <person name="Riley R."/>
            <person name="Labutti K."/>
            <person name="Andreopoulos B."/>
            <person name="Lipzen A."/>
            <person name="Chen C."/>
            <person name="Yanf M."/>
            <person name="Daum C."/>
            <person name="Ng V."/>
            <person name="Clum A."/>
            <person name="Ohm R."/>
            <person name="Martin F."/>
            <person name="Silar P."/>
            <person name="Natvig D."/>
            <person name="Lalanne C."/>
            <person name="Gautier V."/>
            <person name="Ament-Velasquez S.L."/>
            <person name="Kruys A."/>
            <person name="Hutchinson M.I."/>
            <person name="Powell A.J."/>
            <person name="Barry K."/>
            <person name="Miller A.N."/>
            <person name="Grigoriev I.V."/>
            <person name="Debuchy R."/>
            <person name="Gladieux P."/>
            <person name="Thoren M.H."/>
            <person name="Johannesson H."/>
        </authorList>
    </citation>
    <scope>NUCLEOTIDE SEQUENCE</scope>
    <source>
        <strain evidence="2">CBS 731.68</strain>
    </source>
</reference>
<sequence length="617" mass="68660">MQQLPPDAYVAMSYAWGPPEPTREIMVNGRIVVVRANLEAGLREFRKLDYFRLGGKIWVDSLCINQADDTEKGKQIPMMASIYCNAANIIVWLGPEESGSDLAISFLEHISASYRTEYLEALDKSDPLTATTWRTVAQVIMETNYKKFREVFYDSDMAVDLYNFFDRPYWRRLWIIQEVCMGRAGMPIVCGSRVTQWRYIRDGALICTAVLDILRELTVESIMRQCRAAMVGEHSLLHVAQIAQLEINGHRLELPKLPPDVAPILAPTMYEHGPLLGLPIRRAITLAAQSACWKQHDRIYGMLSIPGLPDLDIQVDYSRDVVDVFTEFTVACVRHGSLDFFAILDGGHMSRTDEHGNPQPRTKPSWVPDYGAKPGRKIGVIDGEWNAGGYVPISWGHLEVVDQTLVCTGKVVDMVDGVGAMSTADIETGSMILADEDPFPKMIQPSGTGAAPKDGGEAVIYDVLVAGCDIHAYLVDEPPKHSTLYRNWHFLKSSADYLVNGCPLSSYFTHLAKTAAARQAMEARTKMRRLLTTTSGLLGLAPLQSQPGDAVIAIVGHSKPVIARKVATVEGQDIWYLIGEAYIHGMMRAQKLPKRAVSRPLMAAPHNVCQSLYLVWW</sequence>
<dbReference type="RefSeq" id="XP_062641988.1">
    <property type="nucleotide sequence ID" value="XM_062795010.1"/>
</dbReference>
<dbReference type="Pfam" id="PF26639">
    <property type="entry name" value="Het-6_barrel"/>
    <property type="match status" value="1"/>
</dbReference>
<dbReference type="PANTHER" id="PTHR24148:SF64">
    <property type="entry name" value="HETEROKARYON INCOMPATIBILITY DOMAIN-CONTAINING PROTEIN"/>
    <property type="match status" value="1"/>
</dbReference>